<organism evidence="1">
    <name type="scientific">marine metagenome</name>
    <dbReference type="NCBI Taxonomy" id="408172"/>
    <lineage>
        <taxon>unclassified sequences</taxon>
        <taxon>metagenomes</taxon>
        <taxon>ecological metagenomes</taxon>
    </lineage>
</organism>
<sequence length="243" mass="27346">MILGLPEDRFDNIILRITEITAEYGHKILEFVSSEGYEVNVVASTNLESYLGSLGDDWEFDLAIAPGRKQDSMSILRAVISSTGVMPGIWIDFGKRTGRGNTKGGEYIRSLRNSTDGEDDVYLLDEIPMEVACNIYNVDQEIFDESWLEWDPKSCKVLLKAGDPDRPTKLLEAIDGGEKSARDADKKIARQWESEWLGEVSRVREIFGLHAVIASHSPLPTKPRHWMATGARMKHHNFRGGHK</sequence>
<accession>A0A382DYJ1</accession>
<evidence type="ECO:0000313" key="1">
    <source>
        <dbReference type="EMBL" id="SVB42657.1"/>
    </source>
</evidence>
<dbReference type="AlphaFoldDB" id="A0A382DYJ1"/>
<name>A0A382DYJ1_9ZZZZ</name>
<dbReference type="EMBL" id="UINC01041419">
    <property type="protein sequence ID" value="SVB42657.1"/>
    <property type="molecule type" value="Genomic_DNA"/>
</dbReference>
<gene>
    <name evidence="1" type="ORF">METZ01_LOCUS195511</name>
</gene>
<reference evidence="1" key="1">
    <citation type="submission" date="2018-05" db="EMBL/GenBank/DDBJ databases">
        <authorList>
            <person name="Lanie J.A."/>
            <person name="Ng W.-L."/>
            <person name="Kazmierczak K.M."/>
            <person name="Andrzejewski T.M."/>
            <person name="Davidsen T.M."/>
            <person name="Wayne K.J."/>
            <person name="Tettelin H."/>
            <person name="Glass J.I."/>
            <person name="Rusch D."/>
            <person name="Podicherti R."/>
            <person name="Tsui H.-C.T."/>
            <person name="Winkler M.E."/>
        </authorList>
    </citation>
    <scope>NUCLEOTIDE SEQUENCE</scope>
</reference>
<proteinExistence type="predicted"/>
<protein>
    <submittedName>
        <fullName evidence="1">Uncharacterized protein</fullName>
    </submittedName>
</protein>